<reference evidence="3 4" key="1">
    <citation type="submission" date="2023-11" db="EMBL/GenBank/DDBJ databases">
        <title>Plant-associative lifestyle of Vibrio porteresiae and its evolutionary dynamics.</title>
        <authorList>
            <person name="Rameshkumar N."/>
            <person name="Kirti K."/>
        </authorList>
    </citation>
    <scope>NUCLEOTIDE SEQUENCE [LARGE SCALE GENOMIC DNA]</scope>
    <source>
        <strain evidence="3 4">MSSRF30</strain>
    </source>
</reference>
<feature type="compositionally biased region" description="Polar residues" evidence="1">
    <location>
        <begin position="60"/>
        <end position="73"/>
    </location>
</feature>
<feature type="region of interest" description="Disordered" evidence="1">
    <location>
        <begin position="60"/>
        <end position="102"/>
    </location>
</feature>
<evidence type="ECO:0000256" key="1">
    <source>
        <dbReference type="SAM" id="MobiDB-lite"/>
    </source>
</evidence>
<gene>
    <name evidence="3" type="ORF">R8Z52_12050</name>
</gene>
<keyword evidence="4" id="KW-1185">Reference proteome</keyword>
<evidence type="ECO:0000256" key="2">
    <source>
        <dbReference type="SAM" id="SignalP"/>
    </source>
</evidence>
<organism evidence="3 4">
    <name type="scientific">Vibrio porteresiae DSM 19223</name>
    <dbReference type="NCBI Taxonomy" id="1123496"/>
    <lineage>
        <taxon>Bacteria</taxon>
        <taxon>Pseudomonadati</taxon>
        <taxon>Pseudomonadota</taxon>
        <taxon>Gammaproteobacteria</taxon>
        <taxon>Vibrionales</taxon>
        <taxon>Vibrionaceae</taxon>
        <taxon>Vibrio</taxon>
    </lineage>
</organism>
<evidence type="ECO:0000313" key="4">
    <source>
        <dbReference type="Proteomes" id="UP001304071"/>
    </source>
</evidence>
<sequence>MKTATKTLLVIGALVASVGAYAAMGNNTMGNGMMGNSNNATTMQQVQNMTPEARQAWMQQQHATHMAGQQTAMNGKGHHGQQGNKGNCPMMDSTTATPTSTN</sequence>
<name>A0ABZ0QBC8_9VIBR</name>
<protein>
    <submittedName>
        <fullName evidence="3">Uncharacterized protein</fullName>
    </submittedName>
</protein>
<dbReference type="RefSeq" id="WP_261892662.1">
    <property type="nucleotide sequence ID" value="NZ_AP024895.1"/>
</dbReference>
<feature type="signal peptide" evidence="2">
    <location>
        <begin position="1"/>
        <end position="22"/>
    </location>
</feature>
<evidence type="ECO:0000313" key="3">
    <source>
        <dbReference type="EMBL" id="WPC72856.1"/>
    </source>
</evidence>
<keyword evidence="2" id="KW-0732">Signal</keyword>
<proteinExistence type="predicted"/>
<dbReference type="Proteomes" id="UP001304071">
    <property type="component" value="Chromosome 1"/>
</dbReference>
<feature type="chain" id="PRO_5046920781" evidence="2">
    <location>
        <begin position="23"/>
        <end position="102"/>
    </location>
</feature>
<feature type="compositionally biased region" description="Polar residues" evidence="1">
    <location>
        <begin position="92"/>
        <end position="102"/>
    </location>
</feature>
<dbReference type="EMBL" id="CP138203">
    <property type="protein sequence ID" value="WPC72856.1"/>
    <property type="molecule type" value="Genomic_DNA"/>
</dbReference>
<accession>A0ABZ0QBC8</accession>